<organism evidence="3 4">
    <name type="scientific">Mycena chlorophos</name>
    <name type="common">Agaric fungus</name>
    <name type="synonym">Agaricus chlorophos</name>
    <dbReference type="NCBI Taxonomy" id="658473"/>
    <lineage>
        <taxon>Eukaryota</taxon>
        <taxon>Fungi</taxon>
        <taxon>Dikarya</taxon>
        <taxon>Basidiomycota</taxon>
        <taxon>Agaricomycotina</taxon>
        <taxon>Agaricomycetes</taxon>
        <taxon>Agaricomycetidae</taxon>
        <taxon>Agaricales</taxon>
        <taxon>Marasmiineae</taxon>
        <taxon>Mycenaceae</taxon>
        <taxon>Mycena</taxon>
    </lineage>
</organism>
<name>A0ABQ0LD20_MYCCL</name>
<sequence length="129" mass="13972">MPLPTLLPDAAPSAPAAAKSSKIQQRTLYTLAFASSKLQRKDEALDAKDDELALQAAQLQAAEDRLQDVTNEPHRPAAQQNTIPVPPNPSKTKIEEIQQMLGASSCEMNWMRTAGRHNLAAARLDSEAS</sequence>
<reference evidence="3" key="1">
    <citation type="submission" date="2014-09" db="EMBL/GenBank/DDBJ databases">
        <title>Genome sequence of the luminous mushroom Mycena chlorophos for searching fungal bioluminescence genes.</title>
        <authorList>
            <person name="Tanaka Y."/>
            <person name="Kasuga D."/>
            <person name="Oba Y."/>
            <person name="Hase S."/>
            <person name="Sato K."/>
            <person name="Oba Y."/>
            <person name="Sakakibara Y."/>
        </authorList>
    </citation>
    <scope>NUCLEOTIDE SEQUENCE</scope>
</reference>
<accession>A0ABQ0LD20</accession>
<dbReference type="EMBL" id="DF845268">
    <property type="protein sequence ID" value="GAT49041.1"/>
    <property type="molecule type" value="Genomic_DNA"/>
</dbReference>
<feature type="region of interest" description="Disordered" evidence="2">
    <location>
        <begin position="1"/>
        <end position="21"/>
    </location>
</feature>
<keyword evidence="4" id="KW-1185">Reference proteome</keyword>
<evidence type="ECO:0000313" key="4">
    <source>
        <dbReference type="Proteomes" id="UP000815677"/>
    </source>
</evidence>
<dbReference type="Proteomes" id="UP000815677">
    <property type="component" value="Unassembled WGS sequence"/>
</dbReference>
<keyword evidence="1" id="KW-0175">Coiled coil</keyword>
<gene>
    <name evidence="3" type="ORF">MCHLO_06402</name>
</gene>
<evidence type="ECO:0000256" key="2">
    <source>
        <dbReference type="SAM" id="MobiDB-lite"/>
    </source>
</evidence>
<evidence type="ECO:0000256" key="1">
    <source>
        <dbReference type="SAM" id="Coils"/>
    </source>
</evidence>
<feature type="coiled-coil region" evidence="1">
    <location>
        <begin position="45"/>
        <end position="72"/>
    </location>
</feature>
<proteinExistence type="predicted"/>
<evidence type="ECO:0000313" key="3">
    <source>
        <dbReference type="EMBL" id="GAT49041.1"/>
    </source>
</evidence>
<protein>
    <submittedName>
        <fullName evidence="3">Uncharacterized protein</fullName>
    </submittedName>
</protein>